<gene>
    <name evidence="1" type="ORF">N5C46_15000</name>
</gene>
<reference evidence="1" key="1">
    <citation type="submission" date="2022-09" db="EMBL/GenBank/DDBJ databases">
        <title>Complete genome sequence of Rossellomorea vietnamensis strain RL-WG62, a newly isolated PGPR with the potential for plant salinity stress alleviation.</title>
        <authorList>
            <person name="Ren L."/>
            <person name="Wang G."/>
            <person name="Hu H."/>
        </authorList>
    </citation>
    <scope>NUCLEOTIDE SEQUENCE</scope>
    <source>
        <strain evidence="1">RL-WG62</strain>
    </source>
</reference>
<keyword evidence="2" id="KW-1185">Reference proteome</keyword>
<proteinExistence type="predicted"/>
<sequence length="265" mass="31363">MGNSIDLTTMEFAASLALCGYENMASQVLNNMHLINDEEKLTRYIEEVEISLKSKGYWEEERSSSLVSGLEDLLHLLVHSKKKVRLIKATQILFIHLLDEKTVLIQEIKNQIHSFAIHKIKDDVFQLLLKYYKNDLPDQSVEIQQTLLLSDQMYDELHNLDPKVIDNIINDKKIEVELKQFLQDFKNNNKEFDNLSFMEMDYINDNLHIHQVIFMLPSEKFVWHLDYERINDKEVYVIPTKIDTYFEKINQEILDYFFLGDSTHV</sequence>
<dbReference type="EMBL" id="CP104558">
    <property type="protein sequence ID" value="UXH42991.1"/>
    <property type="molecule type" value="Genomic_DNA"/>
</dbReference>
<name>A0ACD4C3J8_9BACI</name>
<evidence type="ECO:0000313" key="2">
    <source>
        <dbReference type="Proteomes" id="UP001064027"/>
    </source>
</evidence>
<dbReference type="Proteomes" id="UP001064027">
    <property type="component" value="Chromosome"/>
</dbReference>
<protein>
    <submittedName>
        <fullName evidence="1">Uncharacterized protein</fullName>
    </submittedName>
</protein>
<evidence type="ECO:0000313" key="1">
    <source>
        <dbReference type="EMBL" id="UXH42991.1"/>
    </source>
</evidence>
<accession>A0ACD4C3J8</accession>
<organism evidence="1 2">
    <name type="scientific">Rossellomorea vietnamensis</name>
    <dbReference type="NCBI Taxonomy" id="218284"/>
    <lineage>
        <taxon>Bacteria</taxon>
        <taxon>Bacillati</taxon>
        <taxon>Bacillota</taxon>
        <taxon>Bacilli</taxon>
        <taxon>Bacillales</taxon>
        <taxon>Bacillaceae</taxon>
        <taxon>Rossellomorea</taxon>
    </lineage>
</organism>